<dbReference type="EMBL" id="JARJCN010000001">
    <property type="protein sequence ID" value="KAJ7104121.1"/>
    <property type="molecule type" value="Genomic_DNA"/>
</dbReference>
<name>A0AAD6ULJ1_9AGAR</name>
<feature type="region of interest" description="Disordered" evidence="1">
    <location>
        <begin position="59"/>
        <end position="79"/>
    </location>
</feature>
<evidence type="ECO:0000256" key="1">
    <source>
        <dbReference type="SAM" id="MobiDB-lite"/>
    </source>
</evidence>
<sequence>MDQGKIQRHKNHAPTNDRTRGYRKLQWWPPLAARRGGRDPRKQGVVRWGQGNRIGIMRRHSGSTHYPVPSTTSPRTFGPRRAPVVLRRARAIVPSPSTHVADAHFSVCNKYSMSTSPSVLRARRSKFLCDLTILVDPAFFWRLETGADVPIAPAERSRRPSCSRSRTQTAREPDPGTGARPPALAYAQHNAEYDCAARRSESREHGRGGISRAIVVADAACDKVPDLARAAPSRADAAWRAGSCLLSSDCMNMDMGPSAPSTRIPPESSRRKSSCDNSLARLRNARFM</sequence>
<feature type="region of interest" description="Disordered" evidence="1">
    <location>
        <begin position="152"/>
        <end position="182"/>
    </location>
</feature>
<dbReference type="Proteomes" id="UP001222325">
    <property type="component" value="Unassembled WGS sequence"/>
</dbReference>
<organism evidence="2 3">
    <name type="scientific">Mycena belliarum</name>
    <dbReference type="NCBI Taxonomy" id="1033014"/>
    <lineage>
        <taxon>Eukaryota</taxon>
        <taxon>Fungi</taxon>
        <taxon>Dikarya</taxon>
        <taxon>Basidiomycota</taxon>
        <taxon>Agaricomycotina</taxon>
        <taxon>Agaricomycetes</taxon>
        <taxon>Agaricomycetidae</taxon>
        <taxon>Agaricales</taxon>
        <taxon>Marasmiineae</taxon>
        <taxon>Mycenaceae</taxon>
        <taxon>Mycena</taxon>
    </lineage>
</organism>
<dbReference type="AlphaFoldDB" id="A0AAD6ULJ1"/>
<accession>A0AAD6ULJ1</accession>
<feature type="region of interest" description="Disordered" evidence="1">
    <location>
        <begin position="1"/>
        <end position="23"/>
    </location>
</feature>
<protein>
    <submittedName>
        <fullName evidence="2">Uncharacterized protein</fullName>
    </submittedName>
</protein>
<feature type="region of interest" description="Disordered" evidence="1">
    <location>
        <begin position="255"/>
        <end position="276"/>
    </location>
</feature>
<keyword evidence="3" id="KW-1185">Reference proteome</keyword>
<gene>
    <name evidence="2" type="ORF">B0H15DRAFT_942138</name>
</gene>
<proteinExistence type="predicted"/>
<evidence type="ECO:0000313" key="3">
    <source>
        <dbReference type="Proteomes" id="UP001222325"/>
    </source>
</evidence>
<feature type="compositionally biased region" description="Basic residues" evidence="1">
    <location>
        <begin position="1"/>
        <end position="12"/>
    </location>
</feature>
<comment type="caution">
    <text evidence="2">The sequence shown here is derived from an EMBL/GenBank/DDBJ whole genome shotgun (WGS) entry which is preliminary data.</text>
</comment>
<reference evidence="2" key="1">
    <citation type="submission" date="2023-03" db="EMBL/GenBank/DDBJ databases">
        <title>Massive genome expansion in bonnet fungi (Mycena s.s.) driven by repeated elements and novel gene families across ecological guilds.</title>
        <authorList>
            <consortium name="Lawrence Berkeley National Laboratory"/>
            <person name="Harder C.B."/>
            <person name="Miyauchi S."/>
            <person name="Viragh M."/>
            <person name="Kuo A."/>
            <person name="Thoen E."/>
            <person name="Andreopoulos B."/>
            <person name="Lu D."/>
            <person name="Skrede I."/>
            <person name="Drula E."/>
            <person name="Henrissat B."/>
            <person name="Morin E."/>
            <person name="Kohler A."/>
            <person name="Barry K."/>
            <person name="LaButti K."/>
            <person name="Morin E."/>
            <person name="Salamov A."/>
            <person name="Lipzen A."/>
            <person name="Mereny Z."/>
            <person name="Hegedus B."/>
            <person name="Baldrian P."/>
            <person name="Stursova M."/>
            <person name="Weitz H."/>
            <person name="Taylor A."/>
            <person name="Grigoriev I.V."/>
            <person name="Nagy L.G."/>
            <person name="Martin F."/>
            <person name="Kauserud H."/>
        </authorList>
    </citation>
    <scope>NUCLEOTIDE SEQUENCE</scope>
    <source>
        <strain evidence="2">CBHHK173m</strain>
    </source>
</reference>
<evidence type="ECO:0000313" key="2">
    <source>
        <dbReference type="EMBL" id="KAJ7104121.1"/>
    </source>
</evidence>